<dbReference type="EMBL" id="JANRMS010000818">
    <property type="protein sequence ID" value="KAJ3534012.1"/>
    <property type="molecule type" value="Genomic_DNA"/>
</dbReference>
<organism evidence="1 2">
    <name type="scientific">Fusarium decemcellulare</name>
    <dbReference type="NCBI Taxonomy" id="57161"/>
    <lineage>
        <taxon>Eukaryota</taxon>
        <taxon>Fungi</taxon>
        <taxon>Dikarya</taxon>
        <taxon>Ascomycota</taxon>
        <taxon>Pezizomycotina</taxon>
        <taxon>Sordariomycetes</taxon>
        <taxon>Hypocreomycetidae</taxon>
        <taxon>Hypocreales</taxon>
        <taxon>Nectriaceae</taxon>
        <taxon>Fusarium</taxon>
        <taxon>Fusarium decemcellulare species complex</taxon>
    </lineage>
</organism>
<proteinExistence type="predicted"/>
<dbReference type="Proteomes" id="UP001148629">
    <property type="component" value="Unassembled WGS sequence"/>
</dbReference>
<accession>A0ACC1S829</accession>
<keyword evidence="2" id="KW-1185">Reference proteome</keyword>
<evidence type="ECO:0000313" key="2">
    <source>
        <dbReference type="Proteomes" id="UP001148629"/>
    </source>
</evidence>
<protein>
    <submittedName>
        <fullName evidence="1">Uncharacterized protein</fullName>
    </submittedName>
</protein>
<name>A0ACC1S829_9HYPO</name>
<sequence length="326" mass="37327">MADRIKYSNLQLQKYFDRIAFPSAYRTFSVTDLGPDAQLQLLLRLLKYQLANVPFENLTLHYSWHRVIDVNVDHLYDKVVGERRGGYCMENNSFFHTVLLSLGYDVHMTGARVYSPASSTYGGLSHCLNIVTIGEVRYGVDVGFGSRCPVAPLELTPGKIIPWSDMGQMRLRWDSIPQALSRKQKVWIYEFQQNEEADWVPQYCFLDAEFLPDDIRVMNWSPSTSPSSFFTFKILCVTFTTEEVHLTGDIDQDRKTIQDKEDNGAINGVLILDGATFKWRRKDGVRWERVLKSDAERLEILQTYFGVELTEENKRAIEGTAGAIGP</sequence>
<evidence type="ECO:0000313" key="1">
    <source>
        <dbReference type="EMBL" id="KAJ3534012.1"/>
    </source>
</evidence>
<gene>
    <name evidence="1" type="ORF">NM208_g7723</name>
</gene>
<reference evidence="1" key="1">
    <citation type="submission" date="2022-08" db="EMBL/GenBank/DDBJ databases">
        <title>Genome Sequence of Fusarium decemcellulare.</title>
        <authorList>
            <person name="Buettner E."/>
        </authorList>
    </citation>
    <scope>NUCLEOTIDE SEQUENCE</scope>
    <source>
        <strain evidence="1">Babe19</strain>
    </source>
</reference>
<comment type="caution">
    <text evidence="1">The sequence shown here is derived from an EMBL/GenBank/DDBJ whole genome shotgun (WGS) entry which is preliminary data.</text>
</comment>